<gene>
    <name evidence="3" type="ORF">SAMN05216417_11657</name>
</gene>
<dbReference type="Pfam" id="PF00817">
    <property type="entry name" value="IMS"/>
    <property type="match status" value="1"/>
</dbReference>
<sequence>MYSIDESFLDLGGLENLWPSFIALGQSIRQRMRQWIGLPVCVGIGPSKTLAKLANHIAKKNPHFNGVYDLASMPLPEMDALMAAIEVGEVWGGGRRINAHLQAAGIRTVKDLRDTPPACPRSRFGVVMERTGSELRGISCLMLEEVAPPKKQIISSRSFRQLVHGLQDLSEVVANHASSAGEKLRSQMAYAMPSMFSSRPIASGSRTPSTMAALSFPCPMQAQIRACWCAPRPVRFEENLSEGFCLQEDRRDADGHK</sequence>
<dbReference type="InterPro" id="IPR001126">
    <property type="entry name" value="UmuC"/>
</dbReference>
<dbReference type="GO" id="GO:0042276">
    <property type="term" value="P:error-prone translesion synthesis"/>
    <property type="evidence" value="ECO:0007669"/>
    <property type="project" value="TreeGrafter"/>
</dbReference>
<dbReference type="GO" id="GO:0003887">
    <property type="term" value="F:DNA-directed DNA polymerase activity"/>
    <property type="evidence" value="ECO:0007669"/>
    <property type="project" value="TreeGrafter"/>
</dbReference>
<dbReference type="SUPFAM" id="SSF56672">
    <property type="entry name" value="DNA/RNA polymerases"/>
    <property type="match status" value="1"/>
</dbReference>
<dbReference type="InterPro" id="IPR050116">
    <property type="entry name" value="DNA_polymerase-Y"/>
</dbReference>
<dbReference type="AlphaFoldDB" id="A0A1I7IA96"/>
<dbReference type="GO" id="GO:0009432">
    <property type="term" value="P:SOS response"/>
    <property type="evidence" value="ECO:0007669"/>
    <property type="project" value="TreeGrafter"/>
</dbReference>
<dbReference type="Proteomes" id="UP000182649">
    <property type="component" value="Unassembled WGS sequence"/>
</dbReference>
<dbReference type="Gene3D" id="1.10.150.20">
    <property type="entry name" value="5' to 3' exonuclease, C-terminal subdomain"/>
    <property type="match status" value="1"/>
</dbReference>
<comment type="similarity">
    <text evidence="1">Belongs to the DNA polymerase type-Y family.</text>
</comment>
<evidence type="ECO:0000259" key="2">
    <source>
        <dbReference type="PROSITE" id="PS50173"/>
    </source>
</evidence>
<protein>
    <submittedName>
        <fullName evidence="3">DNA polymerase V</fullName>
    </submittedName>
</protein>
<organism evidence="3 4">
    <name type="scientific">Nitrosospira multiformis</name>
    <dbReference type="NCBI Taxonomy" id="1231"/>
    <lineage>
        <taxon>Bacteria</taxon>
        <taxon>Pseudomonadati</taxon>
        <taxon>Pseudomonadota</taxon>
        <taxon>Betaproteobacteria</taxon>
        <taxon>Nitrosomonadales</taxon>
        <taxon>Nitrosomonadaceae</taxon>
        <taxon>Nitrosospira</taxon>
    </lineage>
</organism>
<proteinExistence type="inferred from homology"/>
<dbReference type="EMBL" id="FPBZ01000016">
    <property type="protein sequence ID" value="SFU69861.1"/>
    <property type="molecule type" value="Genomic_DNA"/>
</dbReference>
<evidence type="ECO:0000313" key="3">
    <source>
        <dbReference type="EMBL" id="SFU69861.1"/>
    </source>
</evidence>
<feature type="domain" description="UmuC" evidence="2">
    <location>
        <begin position="1"/>
        <end position="94"/>
    </location>
</feature>
<dbReference type="PROSITE" id="PS50173">
    <property type="entry name" value="UMUC"/>
    <property type="match status" value="1"/>
</dbReference>
<reference evidence="3 4" key="1">
    <citation type="submission" date="2016-10" db="EMBL/GenBank/DDBJ databases">
        <authorList>
            <person name="de Groot N.N."/>
        </authorList>
    </citation>
    <scope>NUCLEOTIDE SEQUENCE [LARGE SCALE GENOMIC DNA]</scope>
    <source>
        <strain evidence="3 4">Nl14</strain>
    </source>
</reference>
<accession>A0A1I7IA96</accession>
<dbReference type="Gene3D" id="3.30.70.270">
    <property type="match status" value="1"/>
</dbReference>
<evidence type="ECO:0000256" key="1">
    <source>
        <dbReference type="ARBA" id="ARBA00010945"/>
    </source>
</evidence>
<name>A0A1I7IA96_9PROT</name>
<dbReference type="PANTHER" id="PTHR11076">
    <property type="entry name" value="DNA REPAIR POLYMERASE UMUC / TRANSFERASE FAMILY MEMBER"/>
    <property type="match status" value="1"/>
</dbReference>
<dbReference type="PANTHER" id="PTHR11076:SF34">
    <property type="entry name" value="PROTEIN UMUC"/>
    <property type="match status" value="1"/>
</dbReference>
<dbReference type="InterPro" id="IPR043128">
    <property type="entry name" value="Rev_trsase/Diguanyl_cyclase"/>
</dbReference>
<evidence type="ECO:0000313" key="4">
    <source>
        <dbReference type="Proteomes" id="UP000182649"/>
    </source>
</evidence>
<dbReference type="GO" id="GO:0006281">
    <property type="term" value="P:DNA repair"/>
    <property type="evidence" value="ECO:0007669"/>
    <property type="project" value="InterPro"/>
</dbReference>
<dbReference type="InterPro" id="IPR043502">
    <property type="entry name" value="DNA/RNA_pol_sf"/>
</dbReference>
<dbReference type="GO" id="GO:0005829">
    <property type="term" value="C:cytosol"/>
    <property type="evidence" value="ECO:0007669"/>
    <property type="project" value="TreeGrafter"/>
</dbReference>